<keyword evidence="1" id="KW-0812">Transmembrane</keyword>
<protein>
    <recommendedName>
        <fullName evidence="2">Fatty acid desaturase domain-containing protein</fullName>
    </recommendedName>
</protein>
<keyword evidence="1" id="KW-0472">Membrane</keyword>
<dbReference type="Proteomes" id="UP000587527">
    <property type="component" value="Unassembled WGS sequence"/>
</dbReference>
<comment type="caution">
    <text evidence="3">The sequence shown here is derived from an EMBL/GenBank/DDBJ whole genome shotgun (WGS) entry which is preliminary data.</text>
</comment>
<reference evidence="3 4" key="1">
    <citation type="submission" date="2020-08" db="EMBL/GenBank/DDBJ databases">
        <title>Sequencing the genomes of 1000 actinobacteria strains.</title>
        <authorList>
            <person name="Klenk H.-P."/>
        </authorList>
    </citation>
    <scope>NUCLEOTIDE SEQUENCE [LARGE SCALE GENOMIC DNA]</scope>
    <source>
        <strain evidence="3 4">DSM 45362</strain>
    </source>
</reference>
<sequence length="405" mass="44879">MTVLASRTQPARADRPAASEIRDSMTVLPRWCQLPLTLLTGKPYTGQAAPQLTATFHLAAAVASVVVGVAIAAAGWLTAGWALLLLPAGWAATLHGARNLRMLIFHQCSHRNMYGRRSLDNAIGYAIPSLLIIQNFQRYSREHVSDHHAVHHMTLRDPTVQAFLVSLGLRPGTTRRQMWTTVLRKLVSPWFHLQFLVARIRSFATGSAPAEKAAAIGIYGTAAVLATAADAWALLAVVWFVPLVPLYQISNTLRLCVKHTFPTADTTHRRGREHFAGLTNAIFLGSPAPAPGASPLRAALAWLGWSARMLLWHLPVRYLVLTGDTVVHDFHHRYPVSRRWVDYIFARQHDLDAGHPGWPPYTEEWGLIAAINRVFDSLAAADPDEFDIRRIASVSRRELFAAFDD</sequence>
<accession>A0A841BJV8</accession>
<dbReference type="Pfam" id="PF00487">
    <property type="entry name" value="FA_desaturase"/>
    <property type="match status" value="1"/>
</dbReference>
<keyword evidence="4" id="KW-1185">Reference proteome</keyword>
<keyword evidence="1" id="KW-1133">Transmembrane helix</keyword>
<name>A0A841BJV8_9ACTN</name>
<feature type="transmembrane region" description="Helical" evidence="1">
    <location>
        <begin position="52"/>
        <end position="73"/>
    </location>
</feature>
<evidence type="ECO:0000256" key="1">
    <source>
        <dbReference type="SAM" id="Phobius"/>
    </source>
</evidence>
<dbReference type="EMBL" id="JACHMN010000001">
    <property type="protein sequence ID" value="MBB5867181.1"/>
    <property type="molecule type" value="Genomic_DNA"/>
</dbReference>
<proteinExistence type="predicted"/>
<gene>
    <name evidence="3" type="ORF">F4553_000560</name>
</gene>
<dbReference type="GO" id="GO:0006629">
    <property type="term" value="P:lipid metabolic process"/>
    <property type="evidence" value="ECO:0007669"/>
    <property type="project" value="InterPro"/>
</dbReference>
<evidence type="ECO:0000313" key="4">
    <source>
        <dbReference type="Proteomes" id="UP000587527"/>
    </source>
</evidence>
<dbReference type="AlphaFoldDB" id="A0A841BJV8"/>
<evidence type="ECO:0000259" key="2">
    <source>
        <dbReference type="Pfam" id="PF00487"/>
    </source>
</evidence>
<feature type="domain" description="Fatty acid desaturase" evidence="2">
    <location>
        <begin position="84"/>
        <end position="269"/>
    </location>
</feature>
<organism evidence="3 4">
    <name type="scientific">Allocatelliglobosispora scoriae</name>
    <dbReference type="NCBI Taxonomy" id="643052"/>
    <lineage>
        <taxon>Bacteria</taxon>
        <taxon>Bacillati</taxon>
        <taxon>Actinomycetota</taxon>
        <taxon>Actinomycetes</taxon>
        <taxon>Micromonosporales</taxon>
        <taxon>Micromonosporaceae</taxon>
        <taxon>Allocatelliglobosispora</taxon>
    </lineage>
</organism>
<evidence type="ECO:0000313" key="3">
    <source>
        <dbReference type="EMBL" id="MBB5867181.1"/>
    </source>
</evidence>
<dbReference type="RefSeq" id="WP_184831611.1">
    <property type="nucleotide sequence ID" value="NZ_JACHMN010000001.1"/>
</dbReference>
<dbReference type="InterPro" id="IPR005804">
    <property type="entry name" value="FA_desaturase_dom"/>
</dbReference>